<dbReference type="InterPro" id="IPR000626">
    <property type="entry name" value="Ubiquitin-like_dom"/>
</dbReference>
<feature type="compositionally biased region" description="Acidic residues" evidence="1">
    <location>
        <begin position="137"/>
        <end position="152"/>
    </location>
</feature>
<dbReference type="SUPFAM" id="SSF54236">
    <property type="entry name" value="Ubiquitin-like"/>
    <property type="match status" value="2"/>
</dbReference>
<reference evidence="3 4" key="1">
    <citation type="submission" date="2018-03" db="EMBL/GenBank/DDBJ databases">
        <title>Draft genome sequence of Rohu Carp (Labeo rohita).</title>
        <authorList>
            <person name="Das P."/>
            <person name="Kushwaha B."/>
            <person name="Joshi C.G."/>
            <person name="Kumar D."/>
            <person name="Nagpure N.S."/>
            <person name="Sahoo L."/>
            <person name="Das S.P."/>
            <person name="Bit A."/>
            <person name="Patnaik S."/>
            <person name="Meher P.K."/>
            <person name="Jayasankar P."/>
            <person name="Koringa P.G."/>
            <person name="Patel N.V."/>
            <person name="Hinsu A.T."/>
            <person name="Kumar R."/>
            <person name="Pandey M."/>
            <person name="Agarwal S."/>
            <person name="Srivastava S."/>
            <person name="Singh M."/>
            <person name="Iquebal M.A."/>
            <person name="Jaiswal S."/>
            <person name="Angadi U.B."/>
            <person name="Kumar N."/>
            <person name="Raza M."/>
            <person name="Shah T.M."/>
            <person name="Rai A."/>
            <person name="Jena J.K."/>
        </authorList>
    </citation>
    <scope>NUCLEOTIDE SEQUENCE [LARGE SCALE GENOMIC DNA]</scope>
    <source>
        <strain evidence="3">DASCIFA01</strain>
        <tissue evidence="3">Testis</tissue>
    </source>
</reference>
<accession>A0A498MHW6</accession>
<evidence type="ECO:0000259" key="2">
    <source>
        <dbReference type="PROSITE" id="PS50053"/>
    </source>
</evidence>
<protein>
    <submittedName>
        <fullName evidence="3">Ubiquitin-like isoform X1</fullName>
    </submittedName>
</protein>
<sequence length="180" mass="20565">MKNMDVLELKRRIDPGKEGDQLIFFFRDRQLQDDDTLGSYGIEKESTITLCLSPHGGDKRTGTKIKVSVANSEEEFRNTTVEELKRKLLSEDSRYKHCGLYCNHKLLFHDRTLGSHGIKHNDIIVTEPPMRPQSLSSEDECEGLPPPEDEDVEMPRTESMEKLAPMQQTEPESSGSCWIL</sequence>
<feature type="domain" description="Ubiquitin-like" evidence="2">
    <location>
        <begin position="6"/>
        <end position="57"/>
    </location>
</feature>
<dbReference type="EMBL" id="QBIY01012672">
    <property type="protein sequence ID" value="RXN19403.1"/>
    <property type="molecule type" value="Genomic_DNA"/>
</dbReference>
<dbReference type="AlphaFoldDB" id="A0A498MHW6"/>
<dbReference type="Gene3D" id="3.10.20.90">
    <property type="entry name" value="Phosphatidylinositol 3-kinase Catalytic Subunit, Chain A, domain 1"/>
    <property type="match status" value="1"/>
</dbReference>
<dbReference type="Proteomes" id="UP000290572">
    <property type="component" value="Unassembled WGS sequence"/>
</dbReference>
<comment type="caution">
    <text evidence="3">The sequence shown here is derived from an EMBL/GenBank/DDBJ whole genome shotgun (WGS) entry which is preliminary data.</text>
</comment>
<organism evidence="3 4">
    <name type="scientific">Labeo rohita</name>
    <name type="common">Indian major carp</name>
    <name type="synonym">Cyprinus rohita</name>
    <dbReference type="NCBI Taxonomy" id="84645"/>
    <lineage>
        <taxon>Eukaryota</taxon>
        <taxon>Metazoa</taxon>
        <taxon>Chordata</taxon>
        <taxon>Craniata</taxon>
        <taxon>Vertebrata</taxon>
        <taxon>Euteleostomi</taxon>
        <taxon>Actinopterygii</taxon>
        <taxon>Neopterygii</taxon>
        <taxon>Teleostei</taxon>
        <taxon>Ostariophysi</taxon>
        <taxon>Cypriniformes</taxon>
        <taxon>Cyprinidae</taxon>
        <taxon>Labeoninae</taxon>
        <taxon>Labeonini</taxon>
        <taxon>Labeo</taxon>
    </lineage>
</organism>
<evidence type="ECO:0000256" key="1">
    <source>
        <dbReference type="SAM" id="MobiDB-lite"/>
    </source>
</evidence>
<evidence type="ECO:0000313" key="3">
    <source>
        <dbReference type="EMBL" id="RXN19403.1"/>
    </source>
</evidence>
<dbReference type="PROSITE" id="PS50053">
    <property type="entry name" value="UBIQUITIN_2"/>
    <property type="match status" value="1"/>
</dbReference>
<name>A0A498MHW6_LABRO</name>
<feature type="compositionally biased region" description="Polar residues" evidence="1">
    <location>
        <begin position="166"/>
        <end position="180"/>
    </location>
</feature>
<dbReference type="CDD" id="cd17039">
    <property type="entry name" value="Ubl_ubiquitin_like"/>
    <property type="match status" value="1"/>
</dbReference>
<gene>
    <name evidence="3" type="ORF">ROHU_025765</name>
</gene>
<dbReference type="Pfam" id="PF00240">
    <property type="entry name" value="ubiquitin"/>
    <property type="match status" value="1"/>
</dbReference>
<dbReference type="InterPro" id="IPR029071">
    <property type="entry name" value="Ubiquitin-like_domsf"/>
</dbReference>
<proteinExistence type="predicted"/>
<feature type="region of interest" description="Disordered" evidence="1">
    <location>
        <begin position="128"/>
        <end position="180"/>
    </location>
</feature>
<evidence type="ECO:0000313" key="4">
    <source>
        <dbReference type="Proteomes" id="UP000290572"/>
    </source>
</evidence>
<keyword evidence="4" id="KW-1185">Reference proteome</keyword>